<reference evidence="2" key="1">
    <citation type="submission" date="2017-07" db="EMBL/GenBank/DDBJ databases">
        <title>Comparative genome mining reveals phylogenetic distribution patterns of secondary metabolites in Amycolatopsis.</title>
        <authorList>
            <person name="Adamek M."/>
            <person name="Alanjary M."/>
            <person name="Sales-Ortells H."/>
            <person name="Goodfellow M."/>
            <person name="Bull A.T."/>
            <person name="Kalinowski J."/>
            <person name="Ziemert N."/>
        </authorList>
    </citation>
    <scope>NUCLEOTIDE SEQUENCE [LARGE SCALE GENOMIC DNA]</scope>
    <source>
        <strain evidence="2">H5</strain>
    </source>
</reference>
<evidence type="ECO:0000313" key="2">
    <source>
        <dbReference type="Proteomes" id="UP000215199"/>
    </source>
</evidence>
<name>A0A229SL29_9PSEU</name>
<comment type="caution">
    <text evidence="1">The sequence shown here is derived from an EMBL/GenBank/DDBJ whole genome shotgun (WGS) entry which is preliminary data.</text>
</comment>
<dbReference type="RefSeq" id="WP_093954021.1">
    <property type="nucleotide sequence ID" value="NZ_NMUL01000077.1"/>
</dbReference>
<protein>
    <submittedName>
        <fullName evidence="1">FxLD family lantipeptide</fullName>
    </submittedName>
</protein>
<dbReference type="AlphaFoldDB" id="A0A229SL29"/>
<dbReference type="InterPro" id="IPR027575">
    <property type="entry name" value="LD_lanti_pre"/>
</dbReference>
<dbReference type="NCBIfam" id="TIGR04363">
    <property type="entry name" value="LD_lanti_pre"/>
    <property type="match status" value="1"/>
</dbReference>
<evidence type="ECO:0000313" key="1">
    <source>
        <dbReference type="EMBL" id="OXM59665.1"/>
    </source>
</evidence>
<sequence>MTALLNESTAAPNAAAANPDWDLDLSIVESGPVVEEMMRLTDDGCGSTCESACNSCA</sequence>
<organism evidence="1 2">
    <name type="scientific">Amycolatopsis vastitatis</name>
    <dbReference type="NCBI Taxonomy" id="1905142"/>
    <lineage>
        <taxon>Bacteria</taxon>
        <taxon>Bacillati</taxon>
        <taxon>Actinomycetota</taxon>
        <taxon>Actinomycetes</taxon>
        <taxon>Pseudonocardiales</taxon>
        <taxon>Pseudonocardiaceae</taxon>
        <taxon>Amycolatopsis</taxon>
    </lineage>
</organism>
<dbReference type="EMBL" id="NMUL01000077">
    <property type="protein sequence ID" value="OXM59665.1"/>
    <property type="molecule type" value="Genomic_DNA"/>
</dbReference>
<dbReference type="Proteomes" id="UP000215199">
    <property type="component" value="Unassembled WGS sequence"/>
</dbReference>
<proteinExistence type="predicted"/>
<dbReference type="OrthoDB" id="3215713at2"/>
<keyword evidence="2" id="KW-1185">Reference proteome</keyword>
<gene>
    <name evidence="1" type="ORF">CF165_46575</name>
</gene>
<accession>A0A229SL29</accession>